<dbReference type="KEGG" id="paqt:E8L99_12845"/>
<dbReference type="Gene3D" id="3.40.190.10">
    <property type="entry name" value="Periplasmic binding protein-like II"/>
    <property type="match status" value="1"/>
</dbReference>
<organism evidence="3 4">
    <name type="scientific">Phreatobacter aquaticus</name>
    <dbReference type="NCBI Taxonomy" id="2570229"/>
    <lineage>
        <taxon>Bacteria</taxon>
        <taxon>Pseudomonadati</taxon>
        <taxon>Pseudomonadota</taxon>
        <taxon>Alphaproteobacteria</taxon>
        <taxon>Hyphomicrobiales</taxon>
        <taxon>Phreatobacteraceae</taxon>
        <taxon>Phreatobacter</taxon>
    </lineage>
</organism>
<dbReference type="RefSeq" id="WP_137099912.1">
    <property type="nucleotide sequence ID" value="NZ_CP039865.1"/>
</dbReference>
<gene>
    <name evidence="3" type="ORF">E8L99_12845</name>
</gene>
<name>A0A4D7QIV9_9HYPH</name>
<comment type="similarity">
    <text evidence="1">Belongs to the UPF0065 (bug) family.</text>
</comment>
<feature type="chain" id="PRO_5020920849" evidence="2">
    <location>
        <begin position="22"/>
        <end position="323"/>
    </location>
</feature>
<dbReference type="PIRSF" id="PIRSF017082">
    <property type="entry name" value="YflP"/>
    <property type="match status" value="1"/>
</dbReference>
<evidence type="ECO:0000256" key="1">
    <source>
        <dbReference type="ARBA" id="ARBA00006987"/>
    </source>
</evidence>
<keyword evidence="2" id="KW-0732">Signal</keyword>
<dbReference type="CDD" id="cd07012">
    <property type="entry name" value="PBP2_Bug_TTT"/>
    <property type="match status" value="1"/>
</dbReference>
<evidence type="ECO:0000256" key="2">
    <source>
        <dbReference type="SAM" id="SignalP"/>
    </source>
</evidence>
<sequence length="323" mass="34060">MRRLALLASLSLMVAVAPAAAQDYPSQAIKIIVPQPAGGGFDTVARVLAEKLAPRLGQGVVVENRQGAGTIVGTQAAIQAPADGYTMLLGGLSNIALNPGLYPNLPYNPLRDLTPIGLAVSWSYTLIARKDLPQQTLVELFAYARANPGKVTYASAGRGSGQHIAAAVTEHLAGVKMVHVPYRGAQAAYQDLMGGRVDLFFDISSTARAQVDGGTVRALAVSSAARQPFHPDVPSVAETGVAALDMESWFGLFVNSATPPDVVARLRRELAAVLALPEIRDTFARTGGRVMTLDADQTQALIRRDVERWTALIKGAGLTETGN</sequence>
<accession>A0A4D7QIV9</accession>
<dbReference type="PANTHER" id="PTHR42928:SF5">
    <property type="entry name" value="BLR1237 PROTEIN"/>
    <property type="match status" value="1"/>
</dbReference>
<reference evidence="3 4" key="1">
    <citation type="submission" date="2019-04" db="EMBL/GenBank/DDBJ databases">
        <title>Phreatobacter aquaticus sp. nov.</title>
        <authorList>
            <person name="Choi A."/>
            <person name="Baek K."/>
        </authorList>
    </citation>
    <scope>NUCLEOTIDE SEQUENCE [LARGE SCALE GENOMIC DNA]</scope>
    <source>
        <strain evidence="3 4">NMCR1094</strain>
    </source>
</reference>
<dbReference type="PANTHER" id="PTHR42928">
    <property type="entry name" value="TRICARBOXYLATE-BINDING PROTEIN"/>
    <property type="match status" value="1"/>
</dbReference>
<dbReference type="SUPFAM" id="SSF53850">
    <property type="entry name" value="Periplasmic binding protein-like II"/>
    <property type="match status" value="1"/>
</dbReference>
<proteinExistence type="inferred from homology"/>
<protein>
    <submittedName>
        <fullName evidence="3">Tripartite tricarboxylate transporter substrate binding protein</fullName>
    </submittedName>
</protein>
<dbReference type="Gene3D" id="3.40.190.150">
    <property type="entry name" value="Bordetella uptake gene, domain 1"/>
    <property type="match status" value="1"/>
</dbReference>
<dbReference type="Proteomes" id="UP000298588">
    <property type="component" value="Chromosome"/>
</dbReference>
<keyword evidence="4" id="KW-1185">Reference proteome</keyword>
<evidence type="ECO:0000313" key="3">
    <source>
        <dbReference type="EMBL" id="QCK86581.1"/>
    </source>
</evidence>
<dbReference type="InterPro" id="IPR005064">
    <property type="entry name" value="BUG"/>
</dbReference>
<feature type="signal peptide" evidence="2">
    <location>
        <begin position="1"/>
        <end position="21"/>
    </location>
</feature>
<dbReference type="AlphaFoldDB" id="A0A4D7QIV9"/>
<dbReference type="EMBL" id="CP039865">
    <property type="protein sequence ID" value="QCK86581.1"/>
    <property type="molecule type" value="Genomic_DNA"/>
</dbReference>
<evidence type="ECO:0000313" key="4">
    <source>
        <dbReference type="Proteomes" id="UP000298588"/>
    </source>
</evidence>
<dbReference type="Pfam" id="PF03401">
    <property type="entry name" value="TctC"/>
    <property type="match status" value="1"/>
</dbReference>
<dbReference type="OrthoDB" id="8970543at2"/>
<dbReference type="InterPro" id="IPR042100">
    <property type="entry name" value="Bug_dom1"/>
</dbReference>